<gene>
    <name evidence="2" type="ORF">A2290_07910</name>
</gene>
<dbReference type="Pfam" id="PF10105">
    <property type="entry name" value="DUF2344"/>
    <property type="match status" value="1"/>
</dbReference>
<dbReference type="EMBL" id="MEUA01000002">
    <property type="protein sequence ID" value="OGC16793.1"/>
    <property type="molecule type" value="Genomic_DNA"/>
</dbReference>
<comment type="caution">
    <text evidence="2">The sequence shown here is derived from an EMBL/GenBank/DDBJ whole genome shotgun (WGS) entry which is preliminary data.</text>
</comment>
<evidence type="ECO:0000259" key="1">
    <source>
        <dbReference type="Pfam" id="PF10105"/>
    </source>
</evidence>
<sequence length="97" mass="10951">MKIKYSKGEEIKYISHLDLIRSLERTIRRACLPVAYSQGFNPRMLISYKTKALKVGESSDCCEADITFEKFIKPGDVMARINKEAPCGFTILSSEIG</sequence>
<protein>
    <recommendedName>
        <fullName evidence="1">DUF2344 domain-containing protein</fullName>
    </recommendedName>
</protein>
<evidence type="ECO:0000313" key="3">
    <source>
        <dbReference type="Proteomes" id="UP000177905"/>
    </source>
</evidence>
<reference evidence="2 3" key="1">
    <citation type="journal article" date="2016" name="Nat. Commun.">
        <title>Thousands of microbial genomes shed light on interconnected biogeochemical processes in an aquifer system.</title>
        <authorList>
            <person name="Anantharaman K."/>
            <person name="Brown C.T."/>
            <person name="Hug L.A."/>
            <person name="Sharon I."/>
            <person name="Castelle C.J."/>
            <person name="Probst A.J."/>
            <person name="Thomas B.C."/>
            <person name="Singh A."/>
            <person name="Wilkins M.J."/>
            <person name="Karaoz U."/>
            <person name="Brodie E.L."/>
            <person name="Williams K.H."/>
            <person name="Hubbard S.S."/>
            <person name="Banfield J.F."/>
        </authorList>
    </citation>
    <scope>NUCLEOTIDE SEQUENCE [LARGE SCALE GENOMIC DNA]</scope>
</reference>
<accession>A0A1F4SAL9</accession>
<proteinExistence type="predicted"/>
<dbReference type="InterPro" id="IPR018768">
    <property type="entry name" value="DUF2344"/>
</dbReference>
<name>A0A1F4SAL9_UNCSA</name>
<organism evidence="2 3">
    <name type="scientific">candidate division WOR-1 bacterium RIFOXYB2_FULL_36_35</name>
    <dbReference type="NCBI Taxonomy" id="1802578"/>
    <lineage>
        <taxon>Bacteria</taxon>
        <taxon>Bacillati</taxon>
        <taxon>Saganbacteria</taxon>
    </lineage>
</organism>
<evidence type="ECO:0000313" key="2">
    <source>
        <dbReference type="EMBL" id="OGC16793.1"/>
    </source>
</evidence>
<dbReference type="Proteomes" id="UP000177905">
    <property type="component" value="Unassembled WGS sequence"/>
</dbReference>
<feature type="domain" description="DUF2344" evidence="1">
    <location>
        <begin position="2"/>
        <end position="94"/>
    </location>
</feature>
<dbReference type="AlphaFoldDB" id="A0A1F4SAL9"/>
<dbReference type="NCBIfam" id="TIGR03936">
    <property type="entry name" value="sam_1_link_chp"/>
    <property type="match status" value="1"/>
</dbReference>